<feature type="region of interest" description="Disordered" evidence="2">
    <location>
        <begin position="579"/>
        <end position="657"/>
    </location>
</feature>
<evidence type="ECO:0000313" key="4">
    <source>
        <dbReference type="EMBL" id="KAK3865727.1"/>
    </source>
</evidence>
<feature type="region of interest" description="Disordered" evidence="2">
    <location>
        <begin position="66"/>
        <end position="87"/>
    </location>
</feature>
<evidence type="ECO:0000313" key="5">
    <source>
        <dbReference type="Proteomes" id="UP001286313"/>
    </source>
</evidence>
<feature type="compositionally biased region" description="Polar residues" evidence="2">
    <location>
        <begin position="527"/>
        <end position="538"/>
    </location>
</feature>
<dbReference type="Proteomes" id="UP001286313">
    <property type="component" value="Unassembled WGS sequence"/>
</dbReference>
<evidence type="ECO:0000256" key="1">
    <source>
        <dbReference type="PROSITE-ProRule" id="PRU00042"/>
    </source>
</evidence>
<organism evidence="4 5">
    <name type="scientific">Petrolisthes cinctipes</name>
    <name type="common">Flat porcelain crab</name>
    <dbReference type="NCBI Taxonomy" id="88211"/>
    <lineage>
        <taxon>Eukaryota</taxon>
        <taxon>Metazoa</taxon>
        <taxon>Ecdysozoa</taxon>
        <taxon>Arthropoda</taxon>
        <taxon>Crustacea</taxon>
        <taxon>Multicrustacea</taxon>
        <taxon>Malacostraca</taxon>
        <taxon>Eumalacostraca</taxon>
        <taxon>Eucarida</taxon>
        <taxon>Decapoda</taxon>
        <taxon>Pleocyemata</taxon>
        <taxon>Anomura</taxon>
        <taxon>Galatheoidea</taxon>
        <taxon>Porcellanidae</taxon>
        <taxon>Petrolisthes</taxon>
    </lineage>
</organism>
<feature type="region of interest" description="Disordered" evidence="2">
    <location>
        <begin position="517"/>
        <end position="538"/>
    </location>
</feature>
<protein>
    <recommendedName>
        <fullName evidence="3">C2H2-type domain-containing protein</fullName>
    </recommendedName>
</protein>
<dbReference type="GO" id="GO:0008270">
    <property type="term" value="F:zinc ion binding"/>
    <property type="evidence" value="ECO:0007669"/>
    <property type="project" value="UniProtKB-KW"/>
</dbReference>
<keyword evidence="1" id="KW-0862">Zinc</keyword>
<gene>
    <name evidence="4" type="ORF">Pcinc_028693</name>
</gene>
<reference evidence="4" key="1">
    <citation type="submission" date="2023-10" db="EMBL/GenBank/DDBJ databases">
        <title>Genome assemblies of two species of porcelain crab, Petrolisthes cinctipes and Petrolisthes manimaculis (Anomura: Porcellanidae).</title>
        <authorList>
            <person name="Angst P."/>
        </authorList>
    </citation>
    <scope>NUCLEOTIDE SEQUENCE</scope>
    <source>
        <strain evidence="4">PB745_01</strain>
        <tissue evidence="4">Gill</tissue>
    </source>
</reference>
<feature type="compositionally biased region" description="Pro residues" evidence="2">
    <location>
        <begin position="124"/>
        <end position="134"/>
    </location>
</feature>
<keyword evidence="1" id="KW-0479">Metal-binding</keyword>
<feature type="compositionally biased region" description="Polar residues" evidence="2">
    <location>
        <begin position="1454"/>
        <end position="1475"/>
    </location>
</feature>
<keyword evidence="5" id="KW-1185">Reference proteome</keyword>
<comment type="caution">
    <text evidence="4">The sequence shown here is derived from an EMBL/GenBank/DDBJ whole genome shotgun (WGS) entry which is preliminary data.</text>
</comment>
<sequence length="1497" mass="167017">MRLRQLRAPISSVGVLDYWLRRKGDYNALSQGQAVLRTEGQRTKQEYDKFSHNRHGRDATRKLLLSPTHNSHHGGDRLGSSNGASTAMFQPPRTDIYLCDKCENEFYSLREVQAHERKCCGETPPSPGVPSPEPEPVEEDPQPDDQVPFLAYFKLRPAEHTGLTPYTSPRKTSFSPPRRILGPLYPRYETVPLSSPLGKYLFTNSKFRNKYQVTQHSVMRYERHLPATPNTEVNFKERCHNRWLVVWRGRKEQQSWVHLYCFNRVQRRDRLLTINTGLDLHSRRLLRLCRPVTVKLKRLQKRLVDRLQRLGGPAAPCIDLTEEAQLDPSLAYSTNSLPIDPLQRVNWGGCGTKAASLTPTGELQWVTGLPQVSTDTYLPGASGIIPPAAQLALPQPIPGQETPLGTAPLANPDSRHPFHPSLVQNISMGHYSSKTVCSADGTSLYAKPCTSLSADISLIPLNAINSTSNIQSTSDVMKPLSRKRFAINDPHLVFNQKSGSSDQKRVEFRTNMSNTVTVTPRYESPGHNPTPSASCNSTKSGLDMYSHLIPQWNANPTTIGNSVTLSDLTQSKMNSSIEVIDLSSDEDDLGRGRSRNEADNAPQQLDGLACYPHTGAKVPNSSQYSSKNGNSHWSSEQKSHCGTGRGGDLATNGLPPNVLPSVENSPISNSSFFPTLTVPPTLMQGPETKANSRKRKRESDSGLMSPQGGKTLILDISKQGVKVSQAQVSPISTQPEQDYCIALSKNDPSTYVSAEILPTTPKDISNMYSYLDMETSHLRASEAIGAFENPKNAYESSKMFIVDEDSSCKAPLQVDKDISLCNFPQSTISEGLCNFKSTEKQIRSCAQDNLPSDNTHASGILSNIYNTVSKGVKFFKSLVNPKNSSDARCITFDALTHKEYNADLNIQRSHQSFKVREDSAHKRTRDTKNISVYRKNSEVNRLLRDECRELRLNGLMDLRDLDVENVKVTRKSVEMFMPKSNQKSLSHRLKHRKADISKIDDRSMLFHKDRCSGCMDENGNSASSLTVSLDRQNVENGQNGTFKRKASSVLSENNRASSDSADRASSGSVDTAKEITKVNNGKNVQGKPLIAYSDTALKSAVFNGRNKGNETFENINSKDNNNEIDTNNINGSLNTHTHCSNMKGKCDVELLQQYQCAKVGRVQETSDKNSLYCYEFSSQHYNYNEPKENAGRRKYFLSQLLLCPVGNIPNRHEIKNYANMREVDTRMELTGETAEECGAWQAQFPPSHSSLFSASNTSPVSKNTKHLLLNYVKRSPVSIAMTKSKLTSPQVIKISRKPKRKHLSRELSNLAADEWKEIKESGYHPSDLVGTEKVMYFNTSSDEEDLSSCPPYPQTSHQPYSSENSKRSLGNGNLNKEVPMKLSREVALLLKDECKELKRSRQKLPRARAHLKREANQPNRMRSITIGPNRNGLETNVGCQRQSIDGSLGKVWPSRSTRSQANTVPNADTPTPRNSHRQILQTETAMCVLNFKLPNII</sequence>
<name>A0AAE1F2J1_PETCI</name>
<dbReference type="PROSITE" id="PS50157">
    <property type="entry name" value="ZINC_FINGER_C2H2_2"/>
    <property type="match status" value="1"/>
</dbReference>
<evidence type="ECO:0000259" key="3">
    <source>
        <dbReference type="PROSITE" id="PS50157"/>
    </source>
</evidence>
<feature type="region of interest" description="Disordered" evidence="2">
    <location>
        <begin position="1032"/>
        <end position="1080"/>
    </location>
</feature>
<dbReference type="EMBL" id="JAWQEG010003533">
    <property type="protein sequence ID" value="KAK3865727.1"/>
    <property type="molecule type" value="Genomic_DNA"/>
</dbReference>
<feature type="region of interest" description="Disordered" evidence="2">
    <location>
        <begin position="1445"/>
        <end position="1475"/>
    </location>
</feature>
<feature type="domain" description="C2H2-type" evidence="3">
    <location>
        <begin position="97"/>
        <end position="124"/>
    </location>
</feature>
<proteinExistence type="predicted"/>
<feature type="compositionally biased region" description="Polar residues" evidence="2">
    <location>
        <begin position="1354"/>
        <end position="1374"/>
    </location>
</feature>
<keyword evidence="1" id="KW-0863">Zinc-finger</keyword>
<feature type="compositionally biased region" description="Polar residues" evidence="2">
    <location>
        <begin position="1032"/>
        <end position="1041"/>
    </location>
</feature>
<evidence type="ECO:0000256" key="2">
    <source>
        <dbReference type="SAM" id="MobiDB-lite"/>
    </source>
</evidence>
<accession>A0AAE1F2J1</accession>
<feature type="region of interest" description="Disordered" evidence="2">
    <location>
        <begin position="1342"/>
        <end position="1375"/>
    </location>
</feature>
<feature type="region of interest" description="Disordered" evidence="2">
    <location>
        <begin position="675"/>
        <end position="709"/>
    </location>
</feature>
<feature type="region of interest" description="Disordered" evidence="2">
    <location>
        <begin position="118"/>
        <end position="144"/>
    </location>
</feature>
<feature type="compositionally biased region" description="Basic and acidic residues" evidence="2">
    <location>
        <begin position="589"/>
        <end position="598"/>
    </location>
</feature>
<feature type="compositionally biased region" description="Low complexity" evidence="2">
    <location>
        <begin position="1055"/>
        <end position="1066"/>
    </location>
</feature>
<dbReference type="InterPro" id="IPR013087">
    <property type="entry name" value="Znf_C2H2_type"/>
</dbReference>
<feature type="compositionally biased region" description="Polar residues" evidence="2">
    <location>
        <begin position="619"/>
        <end position="636"/>
    </location>
</feature>